<dbReference type="EMBL" id="CP017757">
    <property type="protein sequence ID" value="AQV92661.1"/>
    <property type="molecule type" value="Genomic_DNA"/>
</dbReference>
<protein>
    <recommendedName>
        <fullName evidence="1">Helicase ATP-binding domain-containing protein</fullName>
    </recommendedName>
</protein>
<dbReference type="Gene3D" id="3.40.50.300">
    <property type="entry name" value="P-loop containing nucleotide triphosphate hydrolases"/>
    <property type="match status" value="2"/>
</dbReference>
<name>A0A1U9UK55_CUPNE</name>
<dbReference type="InterPro" id="IPR050742">
    <property type="entry name" value="Helicase_Restrict-Modif_Enz"/>
</dbReference>
<organism evidence="2 3">
    <name type="scientific">Cupriavidus necator</name>
    <name type="common">Alcaligenes eutrophus</name>
    <name type="synonym">Ralstonia eutropha</name>
    <dbReference type="NCBI Taxonomy" id="106590"/>
    <lineage>
        <taxon>Bacteria</taxon>
        <taxon>Pseudomonadati</taxon>
        <taxon>Pseudomonadota</taxon>
        <taxon>Betaproteobacteria</taxon>
        <taxon>Burkholderiales</taxon>
        <taxon>Burkholderiaceae</taxon>
        <taxon>Cupriavidus</taxon>
    </lineage>
</organism>
<dbReference type="GO" id="GO:0005829">
    <property type="term" value="C:cytosol"/>
    <property type="evidence" value="ECO:0007669"/>
    <property type="project" value="TreeGrafter"/>
</dbReference>
<evidence type="ECO:0000259" key="1">
    <source>
        <dbReference type="PROSITE" id="PS51192"/>
    </source>
</evidence>
<gene>
    <name evidence="2" type="ORF">BJN34_01990</name>
</gene>
<dbReference type="KEGG" id="cuh:BJN34_01990"/>
<dbReference type="GO" id="GO:0005524">
    <property type="term" value="F:ATP binding"/>
    <property type="evidence" value="ECO:0007669"/>
    <property type="project" value="InterPro"/>
</dbReference>
<dbReference type="Pfam" id="PF04851">
    <property type="entry name" value="ResIII"/>
    <property type="match status" value="1"/>
</dbReference>
<dbReference type="InterPro" id="IPR014001">
    <property type="entry name" value="Helicase_ATP-bd"/>
</dbReference>
<dbReference type="Proteomes" id="UP000189627">
    <property type="component" value="Chromosome 1"/>
</dbReference>
<dbReference type="PANTHER" id="PTHR47396:SF1">
    <property type="entry name" value="ATP-DEPENDENT HELICASE IRC3-RELATED"/>
    <property type="match status" value="1"/>
</dbReference>
<dbReference type="PANTHER" id="PTHR47396">
    <property type="entry name" value="TYPE I RESTRICTION ENZYME ECOKI R PROTEIN"/>
    <property type="match status" value="1"/>
</dbReference>
<dbReference type="InterPro" id="IPR027417">
    <property type="entry name" value="P-loop_NTPase"/>
</dbReference>
<dbReference type="AlphaFoldDB" id="A0A1U9UK55"/>
<proteinExistence type="predicted"/>
<evidence type="ECO:0000313" key="2">
    <source>
        <dbReference type="EMBL" id="AQV92661.1"/>
    </source>
</evidence>
<dbReference type="GO" id="GO:0016787">
    <property type="term" value="F:hydrolase activity"/>
    <property type="evidence" value="ECO:0007669"/>
    <property type="project" value="InterPro"/>
</dbReference>
<dbReference type="InterPro" id="IPR006935">
    <property type="entry name" value="Helicase/UvrB_N"/>
</dbReference>
<reference evidence="3" key="1">
    <citation type="submission" date="2017-02" db="EMBL/GenBank/DDBJ databases">
        <title>Complete genome sequence of Cupriavidus necator strain NH9, a 3-chlorobenzoate degrader.</title>
        <authorList>
            <person name="Moriuchi R."/>
            <person name="Dohra H."/>
            <person name="Ogawa N."/>
        </authorList>
    </citation>
    <scope>NUCLEOTIDE SEQUENCE [LARGE SCALE GENOMIC DNA]</scope>
    <source>
        <strain evidence="3">NH9</strain>
    </source>
</reference>
<accession>A0A1U9UK55</accession>
<dbReference type="GO" id="GO:0003677">
    <property type="term" value="F:DNA binding"/>
    <property type="evidence" value="ECO:0007669"/>
    <property type="project" value="InterPro"/>
</dbReference>
<dbReference type="REBASE" id="192014">
    <property type="entry name" value="CneNH9ORF1985P"/>
</dbReference>
<evidence type="ECO:0000313" key="3">
    <source>
        <dbReference type="Proteomes" id="UP000189627"/>
    </source>
</evidence>
<dbReference type="PROSITE" id="PS51192">
    <property type="entry name" value="HELICASE_ATP_BIND_1"/>
    <property type="match status" value="1"/>
</dbReference>
<dbReference type="SUPFAM" id="SSF52540">
    <property type="entry name" value="P-loop containing nucleoside triphosphate hydrolases"/>
    <property type="match status" value="2"/>
</dbReference>
<dbReference type="RefSeq" id="WP_164704810.1">
    <property type="nucleotide sequence ID" value="NZ_CP017757.2"/>
</dbReference>
<sequence>MSRVTPLKFQDRHIDVLTKRFATLKERYDALGPSPSGSAIEVIRKNSACVLLQAPTGSGKTLIGIEAVAKFSAMERVIWFWFAPFAGVVSQTKLALKAQAPALSHLEIGSDRKTANLTPGAVFVLTWQTVVSTSKDARLARQTGDRGLGVDDLIDAARKEGFRIGVVVDEAHHGFVKASGASKFFAEVLKPDYVLLMTATPRDGDAAAFSKLTGYVIGGPAEWASVTRDEGVKAQLLKKSVKAARFIAKSQDDAQLLKFEEVALSECAIMHRHIKDQLKSAGIDLVPLMLVQVPNGDEAIAAAQKYLIDTLQFSPESVRSHTATEPDPNLLALARDPSIEVIIFKMAIATGFDAPRAFTLAALRGTRDKAFGIQVVGRIMRVHKLLQGKMNAIPPVLQYGYVFLANSEAQEGLRTAATEINQMPEQLAEATPSTVVTIVAGEPRAQVVHAGQTLSLLPVQDEAEDANFPSAQAGENASETGAAWQPGTQTTLFDTLTSDAGADKNLTNGLNTTSKLIEAFELEASAGVYRYARSIGVPKELETEKLPKTADDVEQRLANYIDFTPVLADRGKVRTKLTERVSDVFTSEAPEDKDIFAKLSPAAIAEKARQTALVFPDTDRRELLKSLKARLKGCLLEGGFEVPASEEELTQQLELILVRNESLVRNAFKRLRADQVVVTKAYLPEAIDSTTVLPPAKQGAYGVFPDNLSKDEIAFAELLDTAPEVEWWHRNLPGPTFPDNVGLYSWSGGIGFYPDFVVKLKDRKEGDGIALIEVKGPHLLQHEKEKAAARHPSYGRVFMVSRKDDKSDFRLWRLADDKTNVDDGKFEFVRLHHS</sequence>
<feature type="domain" description="Helicase ATP-binding" evidence="1">
    <location>
        <begin position="41"/>
        <end position="219"/>
    </location>
</feature>